<name>A0A0W0X3F2_9GAMM</name>
<dbReference type="Proteomes" id="UP000054725">
    <property type="component" value="Unassembled WGS sequence"/>
</dbReference>
<gene>
    <name evidence="1" type="ORF">Lnau_0289</name>
</gene>
<dbReference type="EMBL" id="LNYO01000003">
    <property type="protein sequence ID" value="KTD39090.1"/>
    <property type="molecule type" value="Genomic_DNA"/>
</dbReference>
<reference evidence="1 2" key="1">
    <citation type="submission" date="2015-11" db="EMBL/GenBank/DDBJ databases">
        <title>Genomic analysis of 38 Legionella species identifies large and diverse effector repertoires.</title>
        <authorList>
            <person name="Burstein D."/>
            <person name="Amaro F."/>
            <person name="Zusman T."/>
            <person name="Lifshitz Z."/>
            <person name="Cohen O."/>
            <person name="Gilbert J.A."/>
            <person name="Pupko T."/>
            <person name="Shuman H.A."/>
            <person name="Segal G."/>
        </authorList>
    </citation>
    <scope>NUCLEOTIDE SEQUENCE [LARGE SCALE GENOMIC DNA]</scope>
    <source>
        <strain evidence="1 2">ATCC 49506</strain>
    </source>
</reference>
<accession>A0A0W0X3F2</accession>
<protein>
    <submittedName>
        <fullName evidence="1">Uncharacterized protein</fullName>
    </submittedName>
</protein>
<evidence type="ECO:0000313" key="2">
    <source>
        <dbReference type="Proteomes" id="UP000054725"/>
    </source>
</evidence>
<evidence type="ECO:0000313" key="1">
    <source>
        <dbReference type="EMBL" id="KTD39090.1"/>
    </source>
</evidence>
<proteinExistence type="predicted"/>
<dbReference type="AlphaFoldDB" id="A0A0W0X3F2"/>
<keyword evidence="2" id="KW-1185">Reference proteome</keyword>
<dbReference type="OrthoDB" id="5647572at2"/>
<dbReference type="STRING" id="45070.Lnau_0289"/>
<dbReference type="RefSeq" id="WP_058503375.1">
    <property type="nucleotide sequence ID" value="NZ_CAAAIF010000019.1"/>
</dbReference>
<sequence length="207" mass="23842">MKTRLVWNFEIDSDNLLNLQNLSDLRDEIRWESRYFWPADTLICLQGLDQRFLLLSNYTIKHRQDCYSLLADENFNIKHRRMQLLYKPLLQATNSLCGYGKKIALADYPSDAILPGTKALDAPTLLAKIEKSAKEIQVAKEALVYKLPSEPTIKLELARLVINQKVYFSACVEGRSKTLVSTIAKHLLGEQVSCDYIRFLKQTFALR</sequence>
<organism evidence="1 2">
    <name type="scientific">Legionella nautarum</name>
    <dbReference type="NCBI Taxonomy" id="45070"/>
    <lineage>
        <taxon>Bacteria</taxon>
        <taxon>Pseudomonadati</taxon>
        <taxon>Pseudomonadota</taxon>
        <taxon>Gammaproteobacteria</taxon>
        <taxon>Legionellales</taxon>
        <taxon>Legionellaceae</taxon>
        <taxon>Legionella</taxon>
    </lineage>
</organism>
<comment type="caution">
    <text evidence="1">The sequence shown here is derived from an EMBL/GenBank/DDBJ whole genome shotgun (WGS) entry which is preliminary data.</text>
</comment>
<dbReference type="PATRIC" id="fig|45070.6.peg.299"/>